<dbReference type="InterPro" id="IPR022441">
    <property type="entry name" value="Para_beta_helix_rpt-2"/>
</dbReference>
<dbReference type="EMBL" id="LR778114">
    <property type="protein sequence ID" value="CAB1128828.1"/>
    <property type="molecule type" value="Genomic_DNA"/>
</dbReference>
<dbReference type="InterPro" id="IPR007742">
    <property type="entry name" value="NosD_dom"/>
</dbReference>
<proteinExistence type="predicted"/>
<gene>
    <name evidence="4" type="ORF">R50_1322</name>
</gene>
<feature type="domain" description="Periplasmic copper-binding protein NosD beta helix" evidence="3">
    <location>
        <begin position="143"/>
        <end position="325"/>
    </location>
</feature>
<keyword evidence="2" id="KW-0732">Signal</keyword>
<dbReference type="Pfam" id="PF05048">
    <property type="entry name" value="NosD"/>
    <property type="match status" value="1"/>
</dbReference>
<dbReference type="SMART" id="SM00710">
    <property type="entry name" value="PbH1"/>
    <property type="match status" value="9"/>
</dbReference>
<organism evidence="4 5">
    <name type="scientific">Candidatus Hydrogenisulfobacillus filiaventi</name>
    <dbReference type="NCBI Taxonomy" id="2707344"/>
    <lineage>
        <taxon>Bacteria</taxon>
        <taxon>Bacillati</taxon>
        <taxon>Bacillota</taxon>
        <taxon>Clostridia</taxon>
        <taxon>Eubacteriales</taxon>
        <taxon>Clostridiales Family XVII. Incertae Sedis</taxon>
        <taxon>Candidatus Hydrogenisulfobacillus</taxon>
    </lineage>
</organism>
<keyword evidence="1" id="KW-0812">Transmembrane</keyword>
<name>A0A6F8ZGE9_9FIRM</name>
<sequence length="432" mass="45269">MHGGWRYLMALAACGPLAWSPAFAAGIPMRAPTGAVIRLAPGTYRGPLHLTRPFTLTGGGRVTLTAPPGGGAAVTITASEVTLSGIRILDPDPAATAVVIRGRDDRVRDCRIVAAGRGVLVAGGAGVTLSGLDIRPPAGRVAAGDGVDLEDDRRDTVRRCSIRDMRWGVYVGDGYRDRIVGNRIAGSSYGIHLMFSQGTQVTANRFRRDLIGILVMEDSGSTVTGNQVTGNRGSSDAADLELYAALHDRITGNLLEGGRVGLFADNAVDDRIRANRIIGNFLGLRLSAASGNTISGNLLAGNVVEAEALASAGNRVAGNYWDGFQGLEVTGGSRSALPYRASPLLLALREAVPAYQVFFQAPGLQLLQSLFATGARHWLTDPAPLLHPPAGTVPPIPRRPLAAGAAGLVLLMAGLGSFAASNHPFRRRDRPR</sequence>
<dbReference type="Gene3D" id="2.160.20.10">
    <property type="entry name" value="Single-stranded right-handed beta-helix, Pectin lyase-like"/>
    <property type="match status" value="2"/>
</dbReference>
<feature type="signal peptide" evidence="2">
    <location>
        <begin position="1"/>
        <end position="24"/>
    </location>
</feature>
<keyword evidence="1" id="KW-1133">Transmembrane helix</keyword>
<keyword evidence="5" id="KW-1185">Reference proteome</keyword>
<reference evidence="4 5" key="1">
    <citation type="submission" date="2020-02" db="EMBL/GenBank/DDBJ databases">
        <authorList>
            <person name="Hogendoorn C."/>
        </authorList>
    </citation>
    <scope>NUCLEOTIDE SEQUENCE [LARGE SCALE GENOMIC DNA]</scope>
    <source>
        <strain evidence="4">R501</strain>
    </source>
</reference>
<feature type="transmembrane region" description="Helical" evidence="1">
    <location>
        <begin position="401"/>
        <end position="420"/>
    </location>
</feature>
<evidence type="ECO:0000313" key="4">
    <source>
        <dbReference type="EMBL" id="CAB1128828.1"/>
    </source>
</evidence>
<evidence type="ECO:0000256" key="2">
    <source>
        <dbReference type="SAM" id="SignalP"/>
    </source>
</evidence>
<keyword evidence="1" id="KW-0472">Membrane</keyword>
<dbReference type="InterPro" id="IPR011050">
    <property type="entry name" value="Pectin_lyase_fold/virulence"/>
</dbReference>
<accession>A0A6F8ZGE9</accession>
<feature type="chain" id="PRO_5026249041" evidence="2">
    <location>
        <begin position="25"/>
        <end position="432"/>
    </location>
</feature>
<evidence type="ECO:0000259" key="3">
    <source>
        <dbReference type="Pfam" id="PF05048"/>
    </source>
</evidence>
<dbReference type="Proteomes" id="UP000503399">
    <property type="component" value="Chromosome"/>
</dbReference>
<protein>
    <submittedName>
        <fullName evidence="4">Nitrous oxide reductase maturation protein NosD</fullName>
    </submittedName>
</protein>
<dbReference type="KEGG" id="hfv:R50_1322"/>
<dbReference type="AlphaFoldDB" id="A0A6F8ZGE9"/>
<evidence type="ECO:0000256" key="1">
    <source>
        <dbReference type="SAM" id="Phobius"/>
    </source>
</evidence>
<dbReference type="NCBIfam" id="TIGR03804">
    <property type="entry name" value="para_beta_helix"/>
    <property type="match status" value="1"/>
</dbReference>
<dbReference type="InterPro" id="IPR006626">
    <property type="entry name" value="PbH1"/>
</dbReference>
<dbReference type="SUPFAM" id="SSF51126">
    <property type="entry name" value="Pectin lyase-like"/>
    <property type="match status" value="1"/>
</dbReference>
<evidence type="ECO:0000313" key="5">
    <source>
        <dbReference type="Proteomes" id="UP000503399"/>
    </source>
</evidence>
<dbReference type="InterPro" id="IPR012334">
    <property type="entry name" value="Pectin_lyas_fold"/>
</dbReference>